<gene>
    <name evidence="3" type="ORF">P3G67_24190</name>
</gene>
<sequence>MAETARREGAPGQKVVAEGDPAPEELLAVQKQILDSLRPNEPADDSDTFAGDADGAELKNRRFTGVKRQERVGPLRFEPDEHPRLSAVAAANGYRGLSGFAADVVLAFIDGRFFIDLPLAEERRLTHEFRAKVMRQLSGIANNINQIARALNGGYEPAADLPHTVNELHHLLTQIAEALRQSADQEA</sequence>
<comment type="caution">
    <text evidence="3">The sequence shown here is derived from an EMBL/GenBank/DDBJ whole genome shotgun (WGS) entry which is preliminary data.</text>
</comment>
<accession>A0ABT5ZR33</accession>
<protein>
    <submittedName>
        <fullName evidence="3">MobC family plasmid mobilization relaxosome protein</fullName>
    </submittedName>
</protein>
<feature type="region of interest" description="Disordered" evidence="1">
    <location>
        <begin position="1"/>
        <end position="22"/>
    </location>
</feature>
<evidence type="ECO:0000313" key="3">
    <source>
        <dbReference type="EMBL" id="MDF3292280.1"/>
    </source>
</evidence>
<dbReference type="RefSeq" id="WP_276095356.1">
    <property type="nucleotide sequence ID" value="NZ_JARJBC010000016.1"/>
</dbReference>
<evidence type="ECO:0000313" key="4">
    <source>
        <dbReference type="Proteomes" id="UP001216579"/>
    </source>
</evidence>
<keyword evidence="4" id="KW-1185">Reference proteome</keyword>
<dbReference type="Proteomes" id="UP001216579">
    <property type="component" value="Unassembled WGS sequence"/>
</dbReference>
<reference evidence="3 4" key="1">
    <citation type="submission" date="2023-03" db="EMBL/GenBank/DDBJ databases">
        <title>Draft genome sequence of Streptomyces sp. RB6PN23 isolated from peat swamp forest in Thailand.</title>
        <authorList>
            <person name="Klaysubun C."/>
            <person name="Duangmal K."/>
        </authorList>
    </citation>
    <scope>NUCLEOTIDE SEQUENCE [LARGE SCALE GENOMIC DNA]</scope>
    <source>
        <strain evidence="3 4">RB6PN23</strain>
    </source>
</reference>
<evidence type="ECO:0000256" key="1">
    <source>
        <dbReference type="SAM" id="MobiDB-lite"/>
    </source>
</evidence>
<proteinExistence type="predicted"/>
<dbReference type="InterPro" id="IPR008687">
    <property type="entry name" value="MobC"/>
</dbReference>
<evidence type="ECO:0000259" key="2">
    <source>
        <dbReference type="Pfam" id="PF05713"/>
    </source>
</evidence>
<dbReference type="EMBL" id="JARJBC010000016">
    <property type="protein sequence ID" value="MDF3292280.1"/>
    <property type="molecule type" value="Genomic_DNA"/>
</dbReference>
<name>A0ABT5ZR33_9ACTN</name>
<organism evidence="3 4">
    <name type="scientific">Streptomyces silvisoli</name>
    <dbReference type="NCBI Taxonomy" id="3034235"/>
    <lineage>
        <taxon>Bacteria</taxon>
        <taxon>Bacillati</taxon>
        <taxon>Actinomycetota</taxon>
        <taxon>Actinomycetes</taxon>
        <taxon>Kitasatosporales</taxon>
        <taxon>Streptomycetaceae</taxon>
        <taxon>Streptomyces</taxon>
    </lineage>
</organism>
<dbReference type="Pfam" id="PF05713">
    <property type="entry name" value="MobC"/>
    <property type="match status" value="1"/>
</dbReference>
<feature type="domain" description="Bacterial mobilisation" evidence="2">
    <location>
        <begin position="135"/>
        <end position="175"/>
    </location>
</feature>